<keyword evidence="2" id="KW-0732">Signal</keyword>
<evidence type="ECO:0000256" key="2">
    <source>
        <dbReference type="SAM" id="SignalP"/>
    </source>
</evidence>
<reference evidence="4" key="1">
    <citation type="submission" date="2017-06" db="EMBL/GenBank/DDBJ databases">
        <title>Herbaspirillum phytohormonus sp. nov., isolated from the root nodule of Robinia pseudoacacia in lead-zinc mine.</title>
        <authorList>
            <person name="Fan M."/>
            <person name="Lin Y."/>
        </authorList>
    </citation>
    <scope>NUCLEOTIDE SEQUENCE [LARGE SCALE GENOMIC DNA]</scope>
    <source>
        <strain evidence="4">SC-089</strain>
    </source>
</reference>
<accession>A0A225LYN7</accession>
<gene>
    <name evidence="3" type="ORF">CEY11_22965</name>
</gene>
<organism evidence="3 4">
    <name type="scientific">Candidimonas nitroreducens</name>
    <dbReference type="NCBI Taxonomy" id="683354"/>
    <lineage>
        <taxon>Bacteria</taxon>
        <taxon>Pseudomonadati</taxon>
        <taxon>Pseudomonadota</taxon>
        <taxon>Betaproteobacteria</taxon>
        <taxon>Burkholderiales</taxon>
        <taxon>Alcaligenaceae</taxon>
        <taxon>Candidimonas</taxon>
    </lineage>
</organism>
<dbReference type="PANTHER" id="PTHR42928:SF5">
    <property type="entry name" value="BLR1237 PROTEIN"/>
    <property type="match status" value="1"/>
</dbReference>
<dbReference type="Gene3D" id="3.40.190.150">
    <property type="entry name" value="Bordetella uptake gene, domain 1"/>
    <property type="match status" value="1"/>
</dbReference>
<dbReference type="AlphaFoldDB" id="A0A225LYN7"/>
<dbReference type="EMBL" id="NJIH01000016">
    <property type="protein sequence ID" value="OWT54228.1"/>
    <property type="molecule type" value="Genomic_DNA"/>
</dbReference>
<feature type="chain" id="PRO_5012081673" evidence="2">
    <location>
        <begin position="22"/>
        <end position="320"/>
    </location>
</feature>
<dbReference type="PANTHER" id="PTHR42928">
    <property type="entry name" value="TRICARBOXYLATE-BINDING PROTEIN"/>
    <property type="match status" value="1"/>
</dbReference>
<evidence type="ECO:0000313" key="4">
    <source>
        <dbReference type="Proteomes" id="UP000214603"/>
    </source>
</evidence>
<proteinExistence type="inferred from homology"/>
<dbReference type="CDD" id="cd07012">
    <property type="entry name" value="PBP2_Bug_TTT"/>
    <property type="match status" value="1"/>
</dbReference>
<dbReference type="PIRSF" id="PIRSF017082">
    <property type="entry name" value="YflP"/>
    <property type="match status" value="1"/>
</dbReference>
<keyword evidence="4" id="KW-1185">Reference proteome</keyword>
<protein>
    <submittedName>
        <fullName evidence="3">ABC transporter substrate-binding protein</fullName>
    </submittedName>
</protein>
<name>A0A225LYN7_9BURK</name>
<dbReference type="Gene3D" id="3.40.190.10">
    <property type="entry name" value="Periplasmic binding protein-like II"/>
    <property type="match status" value="1"/>
</dbReference>
<comment type="similarity">
    <text evidence="1">Belongs to the UPF0065 (bug) family.</text>
</comment>
<feature type="signal peptide" evidence="2">
    <location>
        <begin position="1"/>
        <end position="21"/>
    </location>
</feature>
<dbReference type="InterPro" id="IPR005064">
    <property type="entry name" value="BUG"/>
</dbReference>
<comment type="caution">
    <text evidence="3">The sequence shown here is derived from an EMBL/GenBank/DDBJ whole genome shotgun (WGS) entry which is preliminary data.</text>
</comment>
<dbReference type="InterPro" id="IPR042100">
    <property type="entry name" value="Bug_dom1"/>
</dbReference>
<dbReference type="Pfam" id="PF03401">
    <property type="entry name" value="TctC"/>
    <property type="match status" value="1"/>
</dbReference>
<evidence type="ECO:0000313" key="3">
    <source>
        <dbReference type="EMBL" id="OWT54228.1"/>
    </source>
</evidence>
<sequence>MMKRLFALVFAGMLCSAAVQAQGWPTKTVHVIVPYGPGSTPDTIARLIFDRVQKNTGQSMIVENKSGAAGMIGAQYVARSAPDGSTLMLAPAGPLETNALLYKKMSYDPLKDLAPVMLVAQTPTVLVVSKDVKAGNIKQLLGEMQADQGHMSYASPGVGTLGHLDMAYLVSRAHAHIPHIAYQGSPKIITALIRGDVQMAALPPLAVMPMIKAGRIKPIAVIGPKRSFLLPDVPTLKEQGIDFGPVGWFGMATAAGVPQATLEEMHRQIALALEDPMVAKSYRAQGLETADLGPQAFSAYIQEDMKLWRPIIAQNHISLD</sequence>
<dbReference type="SUPFAM" id="SSF53850">
    <property type="entry name" value="Periplasmic binding protein-like II"/>
    <property type="match status" value="1"/>
</dbReference>
<dbReference type="Proteomes" id="UP000214603">
    <property type="component" value="Unassembled WGS sequence"/>
</dbReference>
<evidence type="ECO:0000256" key="1">
    <source>
        <dbReference type="ARBA" id="ARBA00006987"/>
    </source>
</evidence>